<dbReference type="SUPFAM" id="SSF56176">
    <property type="entry name" value="FAD-binding/transporter-associated domain-like"/>
    <property type="match status" value="1"/>
</dbReference>
<dbReference type="InterPro" id="IPR051914">
    <property type="entry name" value="FAD-linked_OxidoTrans_Type4"/>
</dbReference>
<sequence>MRGMREDIVEALKNIVGDDWVVNNPEAVKSYLEDETEPGVKVEPAPATDVVVVKPVNAQEVSEILKLANREGVPVYVRGGGTGLACGCVPSKPGVVISMERMKEIEIDKENLMAVVGAGVTLGELLKAAAKEGFFFPPHPGDEGAQIGGLIACNAVGARAVRTGPMRNYVLGLEVVLPTGEILRLGGRLVKDNTGAGKLMHLFIGTEGILGVITKAVLRLSPQYKATATMVVPFNDRRACLNTVPEILQSGIIPLGIEYVQKKEVELTAKRLGLEWPSKEGEYYLLIMLAEFNEDTLYAQLEEIASICRKNGSLEPLLAETPEEQTNILKIRSEIYPTLKPYMEDSPDITVPPANIGKLIEELEKLERKYDIYIPLFGHAADGNLHPVIPVKEGWTKEQYEKLRMEMYQIAVKLGGVTTGEHGVGEARKKYLKLNLSNEAIETLRKIKKVLETTPSH</sequence>
<dbReference type="Proteomes" id="UP000244093">
    <property type="component" value="Unassembled WGS sequence"/>
</dbReference>
<gene>
    <name evidence="4" type="ORF">B7O98_01535</name>
</gene>
<dbReference type="PANTHER" id="PTHR42934:SF2">
    <property type="entry name" value="GLYCOLATE OXIDASE SUBUNIT GLCD"/>
    <property type="match status" value="1"/>
</dbReference>
<dbReference type="EMBL" id="NBVN01000002">
    <property type="protein sequence ID" value="PUA33146.1"/>
    <property type="molecule type" value="Genomic_DNA"/>
</dbReference>
<name>A0A2R7Y6J2_9CREN</name>
<dbReference type="InterPro" id="IPR016167">
    <property type="entry name" value="FAD-bd_PCMH_sub1"/>
</dbReference>
<evidence type="ECO:0000259" key="3">
    <source>
        <dbReference type="PROSITE" id="PS51387"/>
    </source>
</evidence>
<dbReference type="InterPro" id="IPR016169">
    <property type="entry name" value="FAD-bd_PCMH_sub2"/>
</dbReference>
<comment type="caution">
    <text evidence="4">The sequence shown here is derived from an EMBL/GenBank/DDBJ whole genome shotgun (WGS) entry which is preliminary data.</text>
</comment>
<proteinExistence type="predicted"/>
<accession>A0A2R7Y6J2</accession>
<dbReference type="AlphaFoldDB" id="A0A2R7Y6J2"/>
<evidence type="ECO:0000313" key="4">
    <source>
        <dbReference type="EMBL" id="PUA33146.1"/>
    </source>
</evidence>
<dbReference type="PROSITE" id="PS51387">
    <property type="entry name" value="FAD_PCMH"/>
    <property type="match status" value="1"/>
</dbReference>
<dbReference type="PANTHER" id="PTHR42934">
    <property type="entry name" value="GLYCOLATE OXIDASE SUBUNIT GLCD"/>
    <property type="match status" value="1"/>
</dbReference>
<dbReference type="Gene3D" id="3.30.43.10">
    <property type="entry name" value="Uridine Diphospho-n-acetylenolpyruvylglucosamine Reductase, domain 2"/>
    <property type="match status" value="1"/>
</dbReference>
<dbReference type="InterPro" id="IPR006094">
    <property type="entry name" value="Oxid_FAD_bind_N"/>
</dbReference>
<dbReference type="GO" id="GO:0003824">
    <property type="term" value="F:catalytic activity"/>
    <property type="evidence" value="ECO:0007669"/>
    <property type="project" value="InterPro"/>
</dbReference>
<evidence type="ECO:0000313" key="5">
    <source>
        <dbReference type="Proteomes" id="UP000244093"/>
    </source>
</evidence>
<dbReference type="InterPro" id="IPR004113">
    <property type="entry name" value="FAD-bd_oxidored_4_C"/>
</dbReference>
<keyword evidence="1" id="KW-0285">Flavoprotein</keyword>
<keyword evidence="2" id="KW-0274">FAD</keyword>
<dbReference type="InterPro" id="IPR016166">
    <property type="entry name" value="FAD-bd_PCMH"/>
</dbReference>
<reference evidence="4 5" key="1">
    <citation type="journal article" date="2018" name="Syst. Appl. Microbiol.">
        <title>A new symbiotic nanoarchaeote (Candidatus Nanoclepta minutus) and its host (Zestosphaera tikiterensis gen. nov., sp. nov.) from a New Zealand hot spring.</title>
        <authorList>
            <person name="St John E."/>
            <person name="Liu Y."/>
            <person name="Podar M."/>
            <person name="Stott M.B."/>
            <person name="Meneghin J."/>
            <person name="Chen Z."/>
            <person name="Lagutin K."/>
            <person name="Mitchell K."/>
            <person name="Reysenbach A.L."/>
        </authorList>
    </citation>
    <scope>NUCLEOTIDE SEQUENCE [LARGE SCALE GENOMIC DNA]</scope>
    <source>
        <strain evidence="4">NZ3</strain>
    </source>
</reference>
<dbReference type="InterPro" id="IPR016164">
    <property type="entry name" value="FAD-linked_Oxase-like_C"/>
</dbReference>
<dbReference type="Gene3D" id="3.30.70.2740">
    <property type="match status" value="1"/>
</dbReference>
<protein>
    <recommendedName>
        <fullName evidence="3">FAD-binding PCMH-type domain-containing protein</fullName>
    </recommendedName>
</protein>
<dbReference type="GO" id="GO:0071949">
    <property type="term" value="F:FAD binding"/>
    <property type="evidence" value="ECO:0007669"/>
    <property type="project" value="InterPro"/>
</dbReference>
<dbReference type="SUPFAM" id="SSF55103">
    <property type="entry name" value="FAD-linked oxidases, C-terminal domain"/>
    <property type="match status" value="1"/>
</dbReference>
<feature type="domain" description="FAD-binding PCMH-type" evidence="3">
    <location>
        <begin position="44"/>
        <end position="223"/>
    </location>
</feature>
<evidence type="ECO:0000256" key="1">
    <source>
        <dbReference type="ARBA" id="ARBA00022630"/>
    </source>
</evidence>
<dbReference type="Pfam" id="PF02913">
    <property type="entry name" value="FAD-oxidase_C"/>
    <property type="match status" value="1"/>
</dbReference>
<organism evidence="4 5">
    <name type="scientific">Zestosphaera tikiterensis</name>
    <dbReference type="NCBI Taxonomy" id="1973259"/>
    <lineage>
        <taxon>Archaea</taxon>
        <taxon>Thermoproteota</taxon>
        <taxon>Thermoprotei</taxon>
        <taxon>Desulfurococcales</taxon>
        <taxon>Desulfurococcaceae</taxon>
        <taxon>Zestosphaera</taxon>
    </lineage>
</organism>
<dbReference type="InterPro" id="IPR036318">
    <property type="entry name" value="FAD-bd_PCMH-like_sf"/>
</dbReference>
<dbReference type="Pfam" id="PF01565">
    <property type="entry name" value="FAD_binding_4"/>
    <property type="match status" value="1"/>
</dbReference>
<dbReference type="Gene3D" id="3.30.465.10">
    <property type="match status" value="1"/>
</dbReference>
<evidence type="ECO:0000256" key="2">
    <source>
        <dbReference type="ARBA" id="ARBA00022827"/>
    </source>
</evidence>